<dbReference type="PROSITE" id="PS50887">
    <property type="entry name" value="GGDEF"/>
    <property type="match status" value="1"/>
</dbReference>
<dbReference type="Pfam" id="PF00990">
    <property type="entry name" value="GGDEF"/>
    <property type="match status" value="1"/>
</dbReference>
<dbReference type="SMART" id="SM00086">
    <property type="entry name" value="PAC"/>
    <property type="match status" value="1"/>
</dbReference>
<dbReference type="InterPro" id="IPR000014">
    <property type="entry name" value="PAS"/>
</dbReference>
<dbReference type="STRING" id="523791.Kkor_1721"/>
<feature type="domain" description="PAS" evidence="2">
    <location>
        <begin position="37"/>
        <end position="111"/>
    </location>
</feature>
<dbReference type="FunFam" id="3.30.70.270:FF:000001">
    <property type="entry name" value="Diguanylate cyclase domain protein"/>
    <property type="match status" value="1"/>
</dbReference>
<dbReference type="Gene3D" id="3.30.70.270">
    <property type="match status" value="1"/>
</dbReference>
<dbReference type="EMBL" id="CP001707">
    <property type="protein sequence ID" value="ACV27133.1"/>
    <property type="molecule type" value="Genomic_DNA"/>
</dbReference>
<reference evidence="5 6" key="1">
    <citation type="journal article" date="2009" name="Stand. Genomic Sci.">
        <title>Complete genome sequence of Kangiella koreensis type strain (SW-125).</title>
        <authorList>
            <person name="Han C."/>
            <person name="Sikorski J."/>
            <person name="Lapidus A."/>
            <person name="Nolan M."/>
            <person name="Glavina Del Rio T."/>
            <person name="Tice H."/>
            <person name="Cheng J.F."/>
            <person name="Lucas S."/>
            <person name="Chen F."/>
            <person name="Copeland A."/>
            <person name="Ivanova N."/>
            <person name="Mavromatis K."/>
            <person name="Ovchinnikova G."/>
            <person name="Pati A."/>
            <person name="Bruce D."/>
            <person name="Goodwin L."/>
            <person name="Pitluck S."/>
            <person name="Chen A."/>
            <person name="Palaniappan K."/>
            <person name="Land M."/>
            <person name="Hauser L."/>
            <person name="Chang Y.J."/>
            <person name="Jeffries C.D."/>
            <person name="Chain P."/>
            <person name="Saunders E."/>
            <person name="Brettin T."/>
            <person name="Goker M."/>
            <person name="Tindall B.J."/>
            <person name="Bristow J."/>
            <person name="Eisen J.A."/>
            <person name="Markowitz V."/>
            <person name="Hugenholtz P."/>
            <person name="Kyrpides N.C."/>
            <person name="Klenk H.P."/>
            <person name="Detter J.C."/>
        </authorList>
    </citation>
    <scope>NUCLEOTIDE SEQUENCE [LARGE SCALE GENOMIC DNA]</scope>
    <source>
        <strain evidence="6">DSM 16069 / KCTC 12182 / SW-125</strain>
    </source>
</reference>
<dbReference type="InterPro" id="IPR043128">
    <property type="entry name" value="Rev_trsase/Diguanyl_cyclase"/>
</dbReference>
<dbReference type="InterPro" id="IPR052155">
    <property type="entry name" value="Biofilm_reg_signaling"/>
</dbReference>
<dbReference type="PROSITE" id="PS50112">
    <property type="entry name" value="PAS"/>
    <property type="match status" value="1"/>
</dbReference>
<protein>
    <submittedName>
        <fullName evidence="5">Diguanylate cyclase with PAS/PAC sensor</fullName>
    </submittedName>
</protein>
<keyword evidence="6" id="KW-1185">Reference proteome</keyword>
<dbReference type="SMART" id="SM00091">
    <property type="entry name" value="PAS"/>
    <property type="match status" value="1"/>
</dbReference>
<sequence>MGSPFLFEPALSTIIDIVMAKNTVQKGTVSKSTGSISSDLLAEALKATVDGIVISEITGDDCQIIFVNPAFELLTGYTANEVIGNDYWFYIEGTEEQPELEVLREAVINQESCRVTFRNHKKSGEPFWTELSISPVFSAHDQLTHYIAVQKDVTERVEKEQSIQERHESLLSLKDELQELASRDSLTGLHNRRYFGQELDRLWAVHQRLEATMAVIFIDIDSFKLYNDHYGHLEGDKALKAVAEKISESFSRKADLVARFGGEEFVVVATLENGVDCLLQHLEQLRQSIIDLKIENQYSAVSPYLTISTGVCYGIPPYDSSSSLFTRDADIAMYQAKKTGRNRIEVVSYEPDEKAALKPAS</sequence>
<dbReference type="InParanoid" id="C7RCZ1"/>
<dbReference type="KEGG" id="kko:Kkor_1721"/>
<dbReference type="InterPro" id="IPR000700">
    <property type="entry name" value="PAS-assoc_C"/>
</dbReference>
<dbReference type="PROSITE" id="PS50113">
    <property type="entry name" value="PAC"/>
    <property type="match status" value="1"/>
</dbReference>
<gene>
    <name evidence="5" type="ordered locus">Kkor_1721</name>
</gene>
<dbReference type="SMART" id="SM00267">
    <property type="entry name" value="GGDEF"/>
    <property type="match status" value="1"/>
</dbReference>
<dbReference type="CDD" id="cd01949">
    <property type="entry name" value="GGDEF"/>
    <property type="match status" value="1"/>
</dbReference>
<dbReference type="InterPro" id="IPR035965">
    <property type="entry name" value="PAS-like_dom_sf"/>
</dbReference>
<dbReference type="InterPro" id="IPR000160">
    <property type="entry name" value="GGDEF_dom"/>
</dbReference>
<proteinExistence type="predicted"/>
<organism evidence="5 6">
    <name type="scientific">Kangiella koreensis (strain DSM 16069 / JCM 12317 / KCTC 12182 / SW-125)</name>
    <dbReference type="NCBI Taxonomy" id="523791"/>
    <lineage>
        <taxon>Bacteria</taxon>
        <taxon>Pseudomonadati</taxon>
        <taxon>Pseudomonadota</taxon>
        <taxon>Gammaproteobacteria</taxon>
        <taxon>Kangiellales</taxon>
        <taxon>Kangiellaceae</taxon>
        <taxon>Kangiella</taxon>
    </lineage>
</organism>
<evidence type="ECO:0000259" key="4">
    <source>
        <dbReference type="PROSITE" id="PS50887"/>
    </source>
</evidence>
<dbReference type="InterPro" id="IPR001610">
    <property type="entry name" value="PAC"/>
</dbReference>
<dbReference type="AlphaFoldDB" id="C7RCZ1"/>
<dbReference type="NCBIfam" id="TIGR00229">
    <property type="entry name" value="sensory_box"/>
    <property type="match status" value="1"/>
</dbReference>
<evidence type="ECO:0000259" key="2">
    <source>
        <dbReference type="PROSITE" id="PS50112"/>
    </source>
</evidence>
<dbReference type="eggNOG" id="COG2202">
    <property type="taxonomic scope" value="Bacteria"/>
</dbReference>
<dbReference type="PANTHER" id="PTHR44757">
    <property type="entry name" value="DIGUANYLATE CYCLASE DGCP"/>
    <property type="match status" value="1"/>
</dbReference>
<dbReference type="GO" id="GO:0003824">
    <property type="term" value="F:catalytic activity"/>
    <property type="evidence" value="ECO:0007669"/>
    <property type="project" value="UniProtKB-ARBA"/>
</dbReference>
<accession>C7RCZ1</accession>
<dbReference type="FunCoup" id="C7RCZ1">
    <property type="interactions" value="116"/>
</dbReference>
<dbReference type="PANTHER" id="PTHR44757:SF2">
    <property type="entry name" value="BIOFILM ARCHITECTURE MAINTENANCE PROTEIN MBAA"/>
    <property type="match status" value="1"/>
</dbReference>
<evidence type="ECO:0000313" key="6">
    <source>
        <dbReference type="Proteomes" id="UP000001231"/>
    </source>
</evidence>
<evidence type="ECO:0000256" key="1">
    <source>
        <dbReference type="ARBA" id="ARBA00001946"/>
    </source>
</evidence>
<dbReference type="Proteomes" id="UP000001231">
    <property type="component" value="Chromosome"/>
</dbReference>
<evidence type="ECO:0000259" key="3">
    <source>
        <dbReference type="PROSITE" id="PS50113"/>
    </source>
</evidence>
<dbReference type="Pfam" id="PF13426">
    <property type="entry name" value="PAS_9"/>
    <property type="match status" value="1"/>
</dbReference>
<dbReference type="Gene3D" id="3.30.450.20">
    <property type="entry name" value="PAS domain"/>
    <property type="match status" value="1"/>
</dbReference>
<dbReference type="HOGENOM" id="CLU_000445_11_4_6"/>
<evidence type="ECO:0000313" key="5">
    <source>
        <dbReference type="EMBL" id="ACV27133.1"/>
    </source>
</evidence>
<dbReference type="SUPFAM" id="SSF55073">
    <property type="entry name" value="Nucleotide cyclase"/>
    <property type="match status" value="1"/>
</dbReference>
<dbReference type="CDD" id="cd00130">
    <property type="entry name" value="PAS"/>
    <property type="match status" value="1"/>
</dbReference>
<dbReference type="InterPro" id="IPR029787">
    <property type="entry name" value="Nucleotide_cyclase"/>
</dbReference>
<dbReference type="SUPFAM" id="SSF55785">
    <property type="entry name" value="PYP-like sensor domain (PAS domain)"/>
    <property type="match status" value="1"/>
</dbReference>
<dbReference type="eggNOG" id="COG3706">
    <property type="taxonomic scope" value="Bacteria"/>
</dbReference>
<feature type="domain" description="PAC" evidence="3">
    <location>
        <begin position="111"/>
        <end position="165"/>
    </location>
</feature>
<comment type="cofactor">
    <cofactor evidence="1">
        <name>Mg(2+)</name>
        <dbReference type="ChEBI" id="CHEBI:18420"/>
    </cofactor>
</comment>
<feature type="domain" description="GGDEF" evidence="4">
    <location>
        <begin position="211"/>
        <end position="349"/>
    </location>
</feature>
<name>C7RCZ1_KANKD</name>
<dbReference type="NCBIfam" id="TIGR00254">
    <property type="entry name" value="GGDEF"/>
    <property type="match status" value="1"/>
</dbReference>